<keyword evidence="11" id="KW-1185">Reference proteome</keyword>
<evidence type="ECO:0000256" key="5">
    <source>
        <dbReference type="ARBA" id="ARBA00022692"/>
    </source>
</evidence>
<accession>A0A8I0AC63</accession>
<evidence type="ECO:0000256" key="1">
    <source>
        <dbReference type="ARBA" id="ARBA00004236"/>
    </source>
</evidence>
<evidence type="ECO:0000256" key="3">
    <source>
        <dbReference type="ARBA" id="ARBA00022475"/>
    </source>
</evidence>
<evidence type="ECO:0000256" key="4">
    <source>
        <dbReference type="ARBA" id="ARBA00022679"/>
    </source>
</evidence>
<comment type="similarity">
    <text evidence="2">Belongs to the bacterial sugar transferase family.</text>
</comment>
<evidence type="ECO:0000313" key="10">
    <source>
        <dbReference type="EMBL" id="MBC5639020.1"/>
    </source>
</evidence>
<sequence>MNNVASTDIVDNEKVSLYSITKKIMDLVLSFIGLILLIPVFLILAILVKLDSKGPVFYAHTRKGKNRSDIKIYKFRTMYSNSDEIFESFSDEQKEEYYKNFKLDNDPRVTKIGDFLRRTSLDEIPQLANVLKGDLSLVGPRPIVEKEICKYGQYADKLFSVIPGVTGYWQAHGRSDTSYDERIEMDMYYIDNKSILLDIKIMFKTVISVIKKEGAV</sequence>
<gene>
    <name evidence="10" type="ORF">H8R92_00970</name>
</gene>
<dbReference type="Pfam" id="PF02397">
    <property type="entry name" value="Bac_transf"/>
    <property type="match status" value="1"/>
</dbReference>
<dbReference type="RefSeq" id="WP_022212853.1">
    <property type="nucleotide sequence ID" value="NZ_JACOOQ010000001.1"/>
</dbReference>
<keyword evidence="4 10" id="KW-0808">Transferase</keyword>
<feature type="domain" description="Bacterial sugar transferase" evidence="9">
    <location>
        <begin position="22"/>
        <end position="211"/>
    </location>
</feature>
<keyword evidence="6 8" id="KW-1133">Transmembrane helix</keyword>
<dbReference type="GO" id="GO:0005886">
    <property type="term" value="C:plasma membrane"/>
    <property type="evidence" value="ECO:0007669"/>
    <property type="project" value="UniProtKB-SubCell"/>
</dbReference>
<proteinExistence type="inferred from homology"/>
<name>A0A8I0AC63_9CLOT</name>
<dbReference type="PANTHER" id="PTHR30576">
    <property type="entry name" value="COLANIC BIOSYNTHESIS UDP-GLUCOSE LIPID CARRIER TRANSFERASE"/>
    <property type="match status" value="1"/>
</dbReference>
<feature type="transmembrane region" description="Helical" evidence="8">
    <location>
        <begin position="27"/>
        <end position="48"/>
    </location>
</feature>
<organism evidence="10 11">
    <name type="scientific">Clostridium lentum</name>
    <dbReference type="NCBI Taxonomy" id="2763037"/>
    <lineage>
        <taxon>Bacteria</taxon>
        <taxon>Bacillati</taxon>
        <taxon>Bacillota</taxon>
        <taxon>Clostridia</taxon>
        <taxon>Eubacteriales</taxon>
        <taxon>Clostridiaceae</taxon>
        <taxon>Clostridium</taxon>
    </lineage>
</organism>
<dbReference type="GO" id="GO:0016780">
    <property type="term" value="F:phosphotransferase activity, for other substituted phosphate groups"/>
    <property type="evidence" value="ECO:0007669"/>
    <property type="project" value="TreeGrafter"/>
</dbReference>
<keyword evidence="3" id="KW-1003">Cell membrane</keyword>
<dbReference type="Proteomes" id="UP000662088">
    <property type="component" value="Unassembled WGS sequence"/>
</dbReference>
<evidence type="ECO:0000256" key="8">
    <source>
        <dbReference type="SAM" id="Phobius"/>
    </source>
</evidence>
<evidence type="ECO:0000256" key="2">
    <source>
        <dbReference type="ARBA" id="ARBA00006464"/>
    </source>
</evidence>
<reference evidence="10" key="1">
    <citation type="submission" date="2020-08" db="EMBL/GenBank/DDBJ databases">
        <title>Genome public.</title>
        <authorList>
            <person name="Liu C."/>
            <person name="Sun Q."/>
        </authorList>
    </citation>
    <scope>NUCLEOTIDE SEQUENCE</scope>
    <source>
        <strain evidence="10">NSJ-42</strain>
    </source>
</reference>
<evidence type="ECO:0000313" key="11">
    <source>
        <dbReference type="Proteomes" id="UP000662088"/>
    </source>
</evidence>
<keyword evidence="5 8" id="KW-0812">Transmembrane</keyword>
<keyword evidence="7 8" id="KW-0472">Membrane</keyword>
<dbReference type="AlphaFoldDB" id="A0A8I0AC63"/>
<comment type="subcellular location">
    <subcellularLocation>
        <location evidence="1">Cell membrane</location>
    </subcellularLocation>
</comment>
<evidence type="ECO:0000256" key="7">
    <source>
        <dbReference type="ARBA" id="ARBA00023136"/>
    </source>
</evidence>
<evidence type="ECO:0000256" key="6">
    <source>
        <dbReference type="ARBA" id="ARBA00022989"/>
    </source>
</evidence>
<evidence type="ECO:0000259" key="9">
    <source>
        <dbReference type="Pfam" id="PF02397"/>
    </source>
</evidence>
<comment type="caution">
    <text evidence="10">The sequence shown here is derived from an EMBL/GenBank/DDBJ whole genome shotgun (WGS) entry which is preliminary data.</text>
</comment>
<dbReference type="PANTHER" id="PTHR30576:SF4">
    <property type="entry name" value="UNDECAPRENYL-PHOSPHATE GALACTOSE PHOSPHOTRANSFERASE"/>
    <property type="match status" value="1"/>
</dbReference>
<dbReference type="EMBL" id="JACOOQ010000001">
    <property type="protein sequence ID" value="MBC5639020.1"/>
    <property type="molecule type" value="Genomic_DNA"/>
</dbReference>
<protein>
    <submittedName>
        <fullName evidence="10">Sugar transferase</fullName>
    </submittedName>
</protein>
<dbReference type="InterPro" id="IPR003362">
    <property type="entry name" value="Bact_transf"/>
</dbReference>